<evidence type="ECO:0000313" key="1">
    <source>
        <dbReference type="EMBL" id="KAF9643754.1"/>
    </source>
</evidence>
<accession>A0ACB6Z2L4</accession>
<reference evidence="1" key="1">
    <citation type="submission" date="2019-10" db="EMBL/GenBank/DDBJ databases">
        <authorList>
            <consortium name="DOE Joint Genome Institute"/>
            <person name="Kuo A."/>
            <person name="Miyauchi S."/>
            <person name="Kiss E."/>
            <person name="Drula E."/>
            <person name="Kohler A."/>
            <person name="Sanchez-Garcia M."/>
            <person name="Andreopoulos B."/>
            <person name="Barry K.W."/>
            <person name="Bonito G."/>
            <person name="Buee M."/>
            <person name="Carver A."/>
            <person name="Chen C."/>
            <person name="Cichocki N."/>
            <person name="Clum A."/>
            <person name="Culley D."/>
            <person name="Crous P.W."/>
            <person name="Fauchery L."/>
            <person name="Girlanda M."/>
            <person name="Hayes R."/>
            <person name="Keri Z."/>
            <person name="Labutti K."/>
            <person name="Lipzen A."/>
            <person name="Lombard V."/>
            <person name="Magnuson J."/>
            <person name="Maillard F."/>
            <person name="Morin E."/>
            <person name="Murat C."/>
            <person name="Nolan M."/>
            <person name="Ohm R."/>
            <person name="Pangilinan J."/>
            <person name="Pereira M."/>
            <person name="Perotto S."/>
            <person name="Peter M."/>
            <person name="Riley R."/>
            <person name="Sitrit Y."/>
            <person name="Stielow B."/>
            <person name="Szollosi G."/>
            <person name="Zifcakova L."/>
            <person name="Stursova M."/>
            <person name="Spatafora J.W."/>
            <person name="Tedersoo L."/>
            <person name="Vaario L.-M."/>
            <person name="Yamada A."/>
            <person name="Yan M."/>
            <person name="Wang P."/>
            <person name="Xu J."/>
            <person name="Bruns T."/>
            <person name="Baldrian P."/>
            <person name="Vilgalys R."/>
            <person name="Henrissat B."/>
            <person name="Grigoriev I.V."/>
            <person name="Hibbett D."/>
            <person name="Nagy L.G."/>
            <person name="Martin F.M."/>
        </authorList>
    </citation>
    <scope>NUCLEOTIDE SEQUENCE</scope>
    <source>
        <strain evidence="1">P2</strain>
    </source>
</reference>
<organism evidence="1 2">
    <name type="scientific">Thelephora ganbajun</name>
    <name type="common">Ganba fungus</name>
    <dbReference type="NCBI Taxonomy" id="370292"/>
    <lineage>
        <taxon>Eukaryota</taxon>
        <taxon>Fungi</taxon>
        <taxon>Dikarya</taxon>
        <taxon>Basidiomycota</taxon>
        <taxon>Agaricomycotina</taxon>
        <taxon>Agaricomycetes</taxon>
        <taxon>Thelephorales</taxon>
        <taxon>Thelephoraceae</taxon>
        <taxon>Thelephora</taxon>
    </lineage>
</organism>
<comment type="caution">
    <text evidence="1">The sequence shown here is derived from an EMBL/GenBank/DDBJ whole genome shotgun (WGS) entry which is preliminary data.</text>
</comment>
<reference evidence="1" key="2">
    <citation type="journal article" date="2020" name="Nat. Commun.">
        <title>Large-scale genome sequencing of mycorrhizal fungi provides insights into the early evolution of symbiotic traits.</title>
        <authorList>
            <person name="Miyauchi S."/>
            <person name="Kiss E."/>
            <person name="Kuo A."/>
            <person name="Drula E."/>
            <person name="Kohler A."/>
            <person name="Sanchez-Garcia M."/>
            <person name="Morin E."/>
            <person name="Andreopoulos B."/>
            <person name="Barry K.W."/>
            <person name="Bonito G."/>
            <person name="Buee M."/>
            <person name="Carver A."/>
            <person name="Chen C."/>
            <person name="Cichocki N."/>
            <person name="Clum A."/>
            <person name="Culley D."/>
            <person name="Crous P.W."/>
            <person name="Fauchery L."/>
            <person name="Girlanda M."/>
            <person name="Hayes R.D."/>
            <person name="Keri Z."/>
            <person name="LaButti K."/>
            <person name="Lipzen A."/>
            <person name="Lombard V."/>
            <person name="Magnuson J."/>
            <person name="Maillard F."/>
            <person name="Murat C."/>
            <person name="Nolan M."/>
            <person name="Ohm R.A."/>
            <person name="Pangilinan J."/>
            <person name="Pereira M.F."/>
            <person name="Perotto S."/>
            <person name="Peter M."/>
            <person name="Pfister S."/>
            <person name="Riley R."/>
            <person name="Sitrit Y."/>
            <person name="Stielow J.B."/>
            <person name="Szollosi G."/>
            <person name="Zifcakova L."/>
            <person name="Stursova M."/>
            <person name="Spatafora J.W."/>
            <person name="Tedersoo L."/>
            <person name="Vaario L.M."/>
            <person name="Yamada A."/>
            <person name="Yan M."/>
            <person name="Wang P."/>
            <person name="Xu J."/>
            <person name="Bruns T."/>
            <person name="Baldrian P."/>
            <person name="Vilgalys R."/>
            <person name="Dunand C."/>
            <person name="Henrissat B."/>
            <person name="Grigoriev I.V."/>
            <person name="Hibbett D."/>
            <person name="Nagy L.G."/>
            <person name="Martin F.M."/>
        </authorList>
    </citation>
    <scope>NUCLEOTIDE SEQUENCE</scope>
    <source>
        <strain evidence="1">P2</strain>
    </source>
</reference>
<proteinExistence type="predicted"/>
<dbReference type="Proteomes" id="UP000886501">
    <property type="component" value="Unassembled WGS sequence"/>
</dbReference>
<name>A0ACB6Z2L4_THEGA</name>
<keyword evidence="2" id="KW-1185">Reference proteome</keyword>
<dbReference type="EMBL" id="MU118190">
    <property type="protein sequence ID" value="KAF9643754.1"/>
    <property type="molecule type" value="Genomic_DNA"/>
</dbReference>
<sequence length="514" mass="57651">MDSPAIAGSTWLNTTRTILPPTLASLTLSSLLLMSHPVFGINELLRLVIDELIEDSLSTALSFAVACRSFEEPTLSSLWEHQDSLIVLLEVLPNHTLVQDEDGVETIVIEHDPSAEDWARLQRYASWMRKIHLGLDGEIPRRPLFLLSRNCPGGVLFPKLEWLLWEIDETYIALTFFRLFLSPHLKTVTFYSHYNALDIPQDRLDILVQIILSFPASLEDLTLTCGQGDEEPLKDAITSFICRGGASLRRFSSRIPLSEVAVHHLMQLPNLHSWVIVQEPPRTVPTSIFPSLKDLRIDKPVALPWLHLLASHGKGILRNGSASAISHTNVRETLTSIVCPCSVTINSTLLSSVISFRNLVVLSMITCCSDAGSCNFHLTDDDMENLAVTLPRLVTLRFGLACRFNSCNTTVASLLMISVHCLDLVTLETHFNTRTIVGDIQRLLDGGSGRDKAKCKLWNLAVGYLPFEVYGEDIETVATGFKFIFPCLMDFFDSSGCWSELRRGMRERRRHVRR</sequence>
<evidence type="ECO:0000313" key="2">
    <source>
        <dbReference type="Proteomes" id="UP000886501"/>
    </source>
</evidence>
<gene>
    <name evidence="1" type="ORF">BDM02DRAFT_3122990</name>
</gene>
<protein>
    <submittedName>
        <fullName evidence="1">Uncharacterized protein</fullName>
    </submittedName>
</protein>